<accession>A0ABU0GMB6</accession>
<evidence type="ECO:0000256" key="5">
    <source>
        <dbReference type="ARBA" id="ARBA00022519"/>
    </source>
</evidence>
<dbReference type="Proteomes" id="UP001240250">
    <property type="component" value="Unassembled WGS sequence"/>
</dbReference>
<keyword evidence="6 9" id="KW-0812">Transmembrane</keyword>
<dbReference type="InterPro" id="IPR013525">
    <property type="entry name" value="ABC2_TM"/>
</dbReference>
<dbReference type="EMBL" id="JAUSVM010000001">
    <property type="protein sequence ID" value="MDQ0426492.1"/>
    <property type="molecule type" value="Genomic_DNA"/>
</dbReference>
<sequence>MITMVRELRQAPELLTNLTRREVKGKYKRTVLGQLWSLVNPLAQMLIFTAVFSFVLRVPIPTGNPSGLHNFAVFLLCGLLPWGFFVNVLNGGMGSLVGNENLIKKVAFPRAALPLSNAFSLVFSWSIEMVVLLVALTLLGAASLLWTPAVVVVMALLFLFAFGVSLMLSVANVYFRDTQHFVGILTQAWFYATPIVYPTSLVLEQSDKLGPLLGSWTLYDFYRLNPMERFVELFRAPLYDNAWPPLDSVLYCVAWSLVSVVVGVWVFSRHEKKLAEVL</sequence>
<dbReference type="PROSITE" id="PS51012">
    <property type="entry name" value="ABC_TM2"/>
    <property type="match status" value="1"/>
</dbReference>
<dbReference type="Pfam" id="PF01061">
    <property type="entry name" value="ABC2_membrane"/>
    <property type="match status" value="1"/>
</dbReference>
<gene>
    <name evidence="11" type="ORF">JO380_002873</name>
</gene>
<comment type="subcellular location">
    <subcellularLocation>
        <location evidence="1">Cell inner membrane</location>
        <topology evidence="1">Multi-pass membrane protein</topology>
    </subcellularLocation>
    <subcellularLocation>
        <location evidence="9">Cell membrane</location>
        <topology evidence="9">Multi-pass membrane protein</topology>
    </subcellularLocation>
</comment>
<evidence type="ECO:0000256" key="8">
    <source>
        <dbReference type="ARBA" id="ARBA00023136"/>
    </source>
</evidence>
<feature type="transmembrane region" description="Helical" evidence="9">
    <location>
        <begin position="35"/>
        <end position="56"/>
    </location>
</feature>
<evidence type="ECO:0000313" key="11">
    <source>
        <dbReference type="EMBL" id="MDQ0426492.1"/>
    </source>
</evidence>
<organism evidence="11 12">
    <name type="scientific">Cellulomonas iranensis</name>
    <dbReference type="NCBI Taxonomy" id="76862"/>
    <lineage>
        <taxon>Bacteria</taxon>
        <taxon>Bacillati</taxon>
        <taxon>Actinomycetota</taxon>
        <taxon>Actinomycetes</taxon>
        <taxon>Micrococcales</taxon>
        <taxon>Cellulomonadaceae</taxon>
        <taxon>Cellulomonas</taxon>
    </lineage>
</organism>
<evidence type="ECO:0000256" key="2">
    <source>
        <dbReference type="ARBA" id="ARBA00007783"/>
    </source>
</evidence>
<evidence type="ECO:0000256" key="3">
    <source>
        <dbReference type="ARBA" id="ARBA00022448"/>
    </source>
</evidence>
<evidence type="ECO:0000313" key="12">
    <source>
        <dbReference type="Proteomes" id="UP001240250"/>
    </source>
</evidence>
<dbReference type="PANTHER" id="PTHR30413">
    <property type="entry name" value="INNER MEMBRANE TRANSPORT PERMEASE"/>
    <property type="match status" value="1"/>
</dbReference>
<dbReference type="InterPro" id="IPR047817">
    <property type="entry name" value="ABC2_TM_bact-type"/>
</dbReference>
<feature type="transmembrane region" description="Helical" evidence="9">
    <location>
        <begin position="111"/>
        <end position="139"/>
    </location>
</feature>
<name>A0ABU0GMB6_9CELL</name>
<keyword evidence="7 9" id="KW-1133">Transmembrane helix</keyword>
<evidence type="ECO:0000256" key="1">
    <source>
        <dbReference type="ARBA" id="ARBA00004429"/>
    </source>
</evidence>
<proteinExistence type="inferred from homology"/>
<evidence type="ECO:0000256" key="9">
    <source>
        <dbReference type="RuleBase" id="RU361157"/>
    </source>
</evidence>
<keyword evidence="4 9" id="KW-1003">Cell membrane</keyword>
<feature type="domain" description="ABC transmembrane type-2" evidence="10">
    <location>
        <begin position="32"/>
        <end position="270"/>
    </location>
</feature>
<keyword evidence="5" id="KW-0997">Cell inner membrane</keyword>
<protein>
    <recommendedName>
        <fullName evidence="9">Transport permease protein</fullName>
    </recommendedName>
</protein>
<evidence type="ECO:0000256" key="4">
    <source>
        <dbReference type="ARBA" id="ARBA00022475"/>
    </source>
</evidence>
<feature type="transmembrane region" description="Helical" evidence="9">
    <location>
        <begin position="145"/>
        <end position="168"/>
    </location>
</feature>
<feature type="transmembrane region" description="Helical" evidence="9">
    <location>
        <begin position="68"/>
        <end position="90"/>
    </location>
</feature>
<evidence type="ECO:0000256" key="7">
    <source>
        <dbReference type="ARBA" id="ARBA00022989"/>
    </source>
</evidence>
<keyword evidence="12" id="KW-1185">Reference proteome</keyword>
<evidence type="ECO:0000256" key="6">
    <source>
        <dbReference type="ARBA" id="ARBA00022692"/>
    </source>
</evidence>
<comment type="caution">
    <text evidence="11">The sequence shown here is derived from an EMBL/GenBank/DDBJ whole genome shotgun (WGS) entry which is preliminary data.</text>
</comment>
<reference evidence="11 12" key="1">
    <citation type="submission" date="2023-07" db="EMBL/GenBank/DDBJ databases">
        <title>Sequencing the genomes of 1000 actinobacteria strains.</title>
        <authorList>
            <person name="Klenk H.-P."/>
        </authorList>
    </citation>
    <scope>NUCLEOTIDE SEQUENCE [LARGE SCALE GENOMIC DNA]</scope>
    <source>
        <strain evidence="11 12">DSM 14785</strain>
    </source>
</reference>
<feature type="transmembrane region" description="Helical" evidence="9">
    <location>
        <begin position="180"/>
        <end position="197"/>
    </location>
</feature>
<evidence type="ECO:0000259" key="10">
    <source>
        <dbReference type="PROSITE" id="PS51012"/>
    </source>
</evidence>
<keyword evidence="8 9" id="KW-0472">Membrane</keyword>
<dbReference type="PANTHER" id="PTHR30413:SF8">
    <property type="entry name" value="TRANSPORT PERMEASE PROTEIN"/>
    <property type="match status" value="1"/>
</dbReference>
<feature type="transmembrane region" description="Helical" evidence="9">
    <location>
        <begin position="248"/>
        <end position="267"/>
    </location>
</feature>
<keyword evidence="3 9" id="KW-0813">Transport</keyword>
<comment type="similarity">
    <text evidence="2 9">Belongs to the ABC-2 integral membrane protein family.</text>
</comment>